<feature type="transmembrane region" description="Helical" evidence="7">
    <location>
        <begin position="54"/>
        <end position="75"/>
    </location>
</feature>
<dbReference type="InterPro" id="IPR050367">
    <property type="entry name" value="APC_superfamily"/>
</dbReference>
<feature type="transmembrane region" description="Helical" evidence="7">
    <location>
        <begin position="338"/>
        <end position="357"/>
    </location>
</feature>
<feature type="transmembrane region" description="Helical" evidence="7">
    <location>
        <begin position="130"/>
        <end position="148"/>
    </location>
</feature>
<feature type="transmembrane region" description="Helical" evidence="7">
    <location>
        <begin position="399"/>
        <end position="418"/>
    </location>
</feature>
<protein>
    <submittedName>
        <fullName evidence="8">APC family permease</fullName>
    </submittedName>
</protein>
<feature type="transmembrane region" description="Helical" evidence="7">
    <location>
        <begin position="241"/>
        <end position="261"/>
    </location>
</feature>
<evidence type="ECO:0000313" key="9">
    <source>
        <dbReference type="Proteomes" id="UP001500630"/>
    </source>
</evidence>
<dbReference type="PANTHER" id="PTHR42770:SF16">
    <property type="entry name" value="AMINO ACID PERMEASE"/>
    <property type="match status" value="1"/>
</dbReference>
<evidence type="ECO:0000256" key="2">
    <source>
        <dbReference type="ARBA" id="ARBA00022475"/>
    </source>
</evidence>
<comment type="caution">
    <text evidence="8">The sequence shown here is derived from an EMBL/GenBank/DDBJ whole genome shotgun (WGS) entry which is preliminary data.</text>
</comment>
<keyword evidence="3 7" id="KW-0812">Transmembrane</keyword>
<feature type="transmembrane region" description="Helical" evidence="7">
    <location>
        <begin position="160"/>
        <end position="181"/>
    </location>
</feature>
<keyword evidence="5 7" id="KW-0472">Membrane</keyword>
<keyword evidence="4 7" id="KW-1133">Transmembrane helix</keyword>
<reference evidence="9" key="1">
    <citation type="journal article" date="2019" name="Int. J. Syst. Evol. Microbiol.">
        <title>The Global Catalogue of Microorganisms (GCM) 10K type strain sequencing project: providing services to taxonomists for standard genome sequencing and annotation.</title>
        <authorList>
            <consortium name="The Broad Institute Genomics Platform"/>
            <consortium name="The Broad Institute Genome Sequencing Center for Infectious Disease"/>
            <person name="Wu L."/>
            <person name="Ma J."/>
        </authorList>
    </citation>
    <scope>NUCLEOTIDE SEQUENCE [LARGE SCALE GENOMIC DNA]</scope>
    <source>
        <strain evidence="9">JCM 17326</strain>
    </source>
</reference>
<dbReference type="Proteomes" id="UP001500630">
    <property type="component" value="Unassembled WGS sequence"/>
</dbReference>
<evidence type="ECO:0000256" key="6">
    <source>
        <dbReference type="SAM" id="MobiDB-lite"/>
    </source>
</evidence>
<dbReference type="Pfam" id="PF13520">
    <property type="entry name" value="AA_permease_2"/>
    <property type="match status" value="1"/>
</dbReference>
<feature type="transmembrane region" description="Helical" evidence="7">
    <location>
        <begin position="25"/>
        <end position="48"/>
    </location>
</feature>
<dbReference type="EMBL" id="BAABDQ010000002">
    <property type="protein sequence ID" value="GAA3533212.1"/>
    <property type="molecule type" value="Genomic_DNA"/>
</dbReference>
<feature type="transmembrane region" description="Helical" evidence="7">
    <location>
        <begin position="424"/>
        <end position="445"/>
    </location>
</feature>
<feature type="transmembrane region" description="Helical" evidence="7">
    <location>
        <begin position="96"/>
        <end position="118"/>
    </location>
</feature>
<dbReference type="PANTHER" id="PTHR42770">
    <property type="entry name" value="AMINO ACID TRANSPORTER-RELATED"/>
    <property type="match status" value="1"/>
</dbReference>
<keyword evidence="2" id="KW-1003">Cell membrane</keyword>
<evidence type="ECO:0000256" key="4">
    <source>
        <dbReference type="ARBA" id="ARBA00022989"/>
    </source>
</evidence>
<dbReference type="Gene3D" id="1.20.1740.10">
    <property type="entry name" value="Amino acid/polyamine transporter I"/>
    <property type="match status" value="1"/>
</dbReference>
<dbReference type="InterPro" id="IPR002293">
    <property type="entry name" value="AA/rel_permease1"/>
</dbReference>
<name>A0ABP6VG04_9ACTN</name>
<organism evidence="8 9">
    <name type="scientific">Nonomuraea rosea</name>
    <dbReference type="NCBI Taxonomy" id="638574"/>
    <lineage>
        <taxon>Bacteria</taxon>
        <taxon>Bacillati</taxon>
        <taxon>Actinomycetota</taxon>
        <taxon>Actinomycetes</taxon>
        <taxon>Streptosporangiales</taxon>
        <taxon>Streptosporangiaceae</taxon>
        <taxon>Nonomuraea</taxon>
    </lineage>
</organism>
<feature type="transmembrane region" description="Helical" evidence="7">
    <location>
        <begin position="201"/>
        <end position="221"/>
    </location>
</feature>
<keyword evidence="9" id="KW-1185">Reference proteome</keyword>
<evidence type="ECO:0000256" key="5">
    <source>
        <dbReference type="ARBA" id="ARBA00023136"/>
    </source>
</evidence>
<dbReference type="RefSeq" id="WP_345559197.1">
    <property type="nucleotide sequence ID" value="NZ_BAABDQ010000002.1"/>
</dbReference>
<feature type="transmembrane region" description="Helical" evidence="7">
    <location>
        <begin position="369"/>
        <end position="392"/>
    </location>
</feature>
<sequence length="491" mass="52771">MRTQENIEQFGYRQELRRGVGLTDLVFYGLVFMVPIAPFAIFGLVYSTSDGMPVLAYLVGMVALLFTAASYAQMVKAFPLSGSVYNYAGRGISPPVGFMTGWMILLDYILLPSLLYLVASIAMNSSVPQVPVWAWLLIFVLVNTVINLRGIRMTVKLTRVMIVLQLVVLALFLATGVWALLQGKGSGFSLSPLFNLDTFSWPVIFAAVSVAVLSFLGFDGISMLVEESTGGSAQVGRAMRLALVLAGVLFITQVWVAALLVPDPTGLMAADTKTAFYDAATVAGGEWLGHLTSVATALSWGLANTLVAQVAVSRLLYAMARDKQLPSFLAKVSVRHSVPGNAILLTSTISVGLGIWMSTRSDGVDLLTGLVNVGAMVAFVVLHVSVIIHYSLRLDSNKWWSHLIAPLIGMGILIFVVINANVLAQIAALVWLGLGLLVLGSQYAAGRRPSMASLPIDLKHADLNLGDPKHSDPKHGDPKHGDPKRADLPRR</sequence>
<proteinExistence type="predicted"/>
<evidence type="ECO:0000313" key="8">
    <source>
        <dbReference type="EMBL" id="GAA3533212.1"/>
    </source>
</evidence>
<evidence type="ECO:0000256" key="3">
    <source>
        <dbReference type="ARBA" id="ARBA00022692"/>
    </source>
</evidence>
<comment type="subcellular location">
    <subcellularLocation>
        <location evidence="1">Cell membrane</location>
        <topology evidence="1">Multi-pass membrane protein</topology>
    </subcellularLocation>
</comment>
<feature type="transmembrane region" description="Helical" evidence="7">
    <location>
        <begin position="297"/>
        <end position="317"/>
    </location>
</feature>
<evidence type="ECO:0000256" key="1">
    <source>
        <dbReference type="ARBA" id="ARBA00004651"/>
    </source>
</evidence>
<gene>
    <name evidence="8" type="ORF">GCM10022419_010490</name>
</gene>
<dbReference type="PIRSF" id="PIRSF006060">
    <property type="entry name" value="AA_transporter"/>
    <property type="match status" value="1"/>
</dbReference>
<accession>A0ABP6VG04</accession>
<evidence type="ECO:0000256" key="7">
    <source>
        <dbReference type="SAM" id="Phobius"/>
    </source>
</evidence>
<feature type="region of interest" description="Disordered" evidence="6">
    <location>
        <begin position="463"/>
        <end position="491"/>
    </location>
</feature>